<dbReference type="GO" id="GO:0070180">
    <property type="term" value="F:large ribosomal subunit rRNA binding"/>
    <property type="evidence" value="ECO:0007669"/>
    <property type="project" value="TreeGrafter"/>
</dbReference>
<dbReference type="FunFam" id="3.30.70.1730:FF:000002">
    <property type="entry name" value="60S acidic ribosomal protein P0"/>
    <property type="match status" value="1"/>
</dbReference>
<accession>A0AAE8MPG5</accession>
<dbReference type="AlphaFoldDB" id="A0AAE8MPG5"/>
<keyword evidence="10" id="KW-1185">Reference proteome</keyword>
<sequence length="382" mass="41893">MGGKTNKAAYFDKLKGLLEEYKSVFIVSVDNVSSQQMHEIRHSLRDQAVVLMGKNTMIRRALRIFINESPEFERLLPFVRGNVGFVFTNDDLKEVRDKVLNNRVAAPARAGAIAPDDVWVPAGNTGMEPGKTSFFQALGVPTKIARGTIEITTDLKLVAANTKVGPSEATLLNMLNISPFTYGLGVVQVYSEGNCFPSEVLDITNEQLLKTLQSAITTVAAVSLATNFPTLPSVIHSLINSYKNVLAVAVSTEYGWAEIEELKDRIANPDAYASAAPVAAAAAETKEEAKKEESEEEESDDEGATKHNDMNLENWCKSSFVINRTSGPNLEMTFTLPDMIDDRHPKSNDFIPIFRSPFDVTCDQSVKIAGVAINEKMPWSPS</sequence>
<feature type="domain" description="Large ribosomal subunit protein uL10-like insertion" evidence="8">
    <location>
        <begin position="108"/>
        <end position="177"/>
    </location>
</feature>
<dbReference type="InterPro" id="IPR043141">
    <property type="entry name" value="Ribosomal_uL10-like_sf"/>
</dbReference>
<evidence type="ECO:0000256" key="7">
    <source>
        <dbReference type="SAM" id="MobiDB-lite"/>
    </source>
</evidence>
<evidence type="ECO:0000256" key="6">
    <source>
        <dbReference type="ARBA" id="ARBA00035444"/>
    </source>
</evidence>
<dbReference type="Pfam" id="PF00428">
    <property type="entry name" value="Ribosomal_60s"/>
    <property type="match status" value="1"/>
</dbReference>
<keyword evidence="4" id="KW-0687">Ribonucleoprotein</keyword>
<dbReference type="EMBL" id="ONZQ02000001">
    <property type="protein sequence ID" value="SPN97111.1"/>
    <property type="molecule type" value="Genomic_DNA"/>
</dbReference>
<evidence type="ECO:0000256" key="2">
    <source>
        <dbReference type="ARBA" id="ARBA00022553"/>
    </source>
</evidence>
<comment type="caution">
    <text evidence="9">The sequence shown here is derived from an EMBL/GenBank/DDBJ whole genome shotgun (WGS) entry which is preliminary data.</text>
</comment>
<dbReference type="Proteomes" id="UP001187682">
    <property type="component" value="Unassembled WGS sequence"/>
</dbReference>
<dbReference type="Gene3D" id="3.30.70.1730">
    <property type="match status" value="1"/>
</dbReference>
<proteinExistence type="inferred from homology"/>
<dbReference type="Gene3D" id="3.90.105.20">
    <property type="match status" value="1"/>
</dbReference>
<dbReference type="GO" id="GO:0022625">
    <property type="term" value="C:cytosolic large ribosomal subunit"/>
    <property type="evidence" value="ECO:0007669"/>
    <property type="project" value="TreeGrafter"/>
</dbReference>
<evidence type="ECO:0000259" key="8">
    <source>
        <dbReference type="Pfam" id="PF17777"/>
    </source>
</evidence>
<evidence type="ECO:0000256" key="1">
    <source>
        <dbReference type="ARBA" id="ARBA00008889"/>
    </source>
</evidence>
<dbReference type="FunFam" id="3.90.105.20:FF:000001">
    <property type="entry name" value="60S acidic ribosomal protein P0"/>
    <property type="match status" value="1"/>
</dbReference>
<dbReference type="Pfam" id="PF00466">
    <property type="entry name" value="Ribosomal_L10"/>
    <property type="match status" value="1"/>
</dbReference>
<protein>
    <recommendedName>
        <fullName evidence="5">Large ribosomal subunit protein uL10</fullName>
    </recommendedName>
    <alternativeName>
        <fullName evidence="6">60S acidic ribosomal protein P0</fullName>
    </alternativeName>
</protein>
<dbReference type="SUPFAM" id="SSF160369">
    <property type="entry name" value="Ribosomal protein L10-like"/>
    <property type="match status" value="1"/>
</dbReference>
<reference evidence="9" key="1">
    <citation type="submission" date="2018-03" db="EMBL/GenBank/DDBJ databases">
        <authorList>
            <person name="Guldener U."/>
        </authorList>
    </citation>
    <scope>NUCLEOTIDE SEQUENCE</scope>
</reference>
<evidence type="ECO:0000256" key="5">
    <source>
        <dbReference type="ARBA" id="ARBA00035202"/>
    </source>
</evidence>
<dbReference type="CDD" id="cd05795">
    <property type="entry name" value="Ribosomal_P0_L10e"/>
    <property type="match status" value="1"/>
</dbReference>
<dbReference type="InterPro" id="IPR043164">
    <property type="entry name" value="Ribosomal_uL10-like_insert_sf"/>
</dbReference>
<dbReference type="PANTHER" id="PTHR45699">
    <property type="entry name" value="60S ACIDIC RIBOSOMAL PROTEIN P0"/>
    <property type="match status" value="1"/>
</dbReference>
<dbReference type="GO" id="GO:0000027">
    <property type="term" value="P:ribosomal large subunit assembly"/>
    <property type="evidence" value="ECO:0007669"/>
    <property type="project" value="TreeGrafter"/>
</dbReference>
<evidence type="ECO:0000313" key="9">
    <source>
        <dbReference type="EMBL" id="SPN97111.1"/>
    </source>
</evidence>
<feature type="region of interest" description="Disordered" evidence="7">
    <location>
        <begin position="282"/>
        <end position="309"/>
    </location>
</feature>
<evidence type="ECO:0000256" key="4">
    <source>
        <dbReference type="ARBA" id="ARBA00023274"/>
    </source>
</evidence>
<evidence type="ECO:0000313" key="10">
    <source>
        <dbReference type="Proteomes" id="UP001187682"/>
    </source>
</evidence>
<dbReference type="InterPro" id="IPR050323">
    <property type="entry name" value="Ribosomal_protein_uL10"/>
</dbReference>
<keyword evidence="3 9" id="KW-0689">Ribosomal protein</keyword>
<dbReference type="GO" id="GO:0002181">
    <property type="term" value="P:cytoplasmic translation"/>
    <property type="evidence" value="ECO:0007669"/>
    <property type="project" value="TreeGrafter"/>
</dbReference>
<name>A0AAE8MPG5_9PEZI</name>
<dbReference type="Pfam" id="PF17777">
    <property type="entry name" value="RL10P_insert"/>
    <property type="match status" value="1"/>
</dbReference>
<dbReference type="InterPro" id="IPR001790">
    <property type="entry name" value="Ribosomal_uL10"/>
</dbReference>
<dbReference type="GO" id="GO:0003735">
    <property type="term" value="F:structural constituent of ribosome"/>
    <property type="evidence" value="ECO:0007669"/>
    <property type="project" value="TreeGrafter"/>
</dbReference>
<dbReference type="PANTHER" id="PTHR45699:SF3">
    <property type="entry name" value="LARGE RIBOSOMAL SUBUNIT PROTEIN UL10"/>
    <property type="match status" value="1"/>
</dbReference>
<feature type="compositionally biased region" description="Basic and acidic residues" evidence="7">
    <location>
        <begin position="284"/>
        <end position="293"/>
    </location>
</feature>
<gene>
    <name evidence="9" type="ORF">DNG_00627</name>
</gene>
<comment type="similarity">
    <text evidence="1">Belongs to the universal ribosomal protein uL10 family.</text>
</comment>
<dbReference type="InterPro" id="IPR040637">
    <property type="entry name" value="Ribosomal_uL10-like_insert"/>
</dbReference>
<evidence type="ECO:0000256" key="3">
    <source>
        <dbReference type="ARBA" id="ARBA00022980"/>
    </source>
</evidence>
<organism evidence="9 10">
    <name type="scientific">Cephalotrichum gorgonifer</name>
    <dbReference type="NCBI Taxonomy" id="2041049"/>
    <lineage>
        <taxon>Eukaryota</taxon>
        <taxon>Fungi</taxon>
        <taxon>Dikarya</taxon>
        <taxon>Ascomycota</taxon>
        <taxon>Pezizomycotina</taxon>
        <taxon>Sordariomycetes</taxon>
        <taxon>Hypocreomycetidae</taxon>
        <taxon>Microascales</taxon>
        <taxon>Microascaceae</taxon>
        <taxon>Cephalotrichum</taxon>
    </lineage>
</organism>
<keyword evidence="2" id="KW-0597">Phosphoprotein</keyword>